<evidence type="ECO:0008006" key="4">
    <source>
        <dbReference type="Google" id="ProtNLM"/>
    </source>
</evidence>
<evidence type="ECO:0000256" key="1">
    <source>
        <dbReference type="SAM" id="MobiDB-lite"/>
    </source>
</evidence>
<accession>A0AAX4JXK5</accession>
<feature type="compositionally biased region" description="Polar residues" evidence="1">
    <location>
        <begin position="225"/>
        <end position="248"/>
    </location>
</feature>
<gene>
    <name evidence="2" type="ORF">L201_005099</name>
</gene>
<feature type="region of interest" description="Disordered" evidence="1">
    <location>
        <begin position="203"/>
        <end position="251"/>
    </location>
</feature>
<reference evidence="2 3" key="1">
    <citation type="submission" date="2024-01" db="EMBL/GenBank/DDBJ databases">
        <title>Comparative genomics of Cryptococcus and Kwoniella reveals pathogenesis evolution and contrasting modes of karyotype evolution via chromosome fusion or intercentromeric recombination.</title>
        <authorList>
            <person name="Coelho M.A."/>
            <person name="David-Palma M."/>
            <person name="Shea T."/>
            <person name="Bowers K."/>
            <person name="McGinley-Smith S."/>
            <person name="Mohammad A.W."/>
            <person name="Gnirke A."/>
            <person name="Yurkov A.M."/>
            <person name="Nowrousian M."/>
            <person name="Sun S."/>
            <person name="Cuomo C.A."/>
            <person name="Heitman J."/>
        </authorList>
    </citation>
    <scope>NUCLEOTIDE SEQUENCE [LARGE SCALE GENOMIC DNA]</scope>
    <source>
        <strain evidence="2 3">CBS 6074</strain>
    </source>
</reference>
<sequence length="319" mass="35989">MLPTQPINCGRNWWAPHIDYHMNSRFAWPTVPTPQVAEAAAATGAMAGATNAAAATGAAGAGAMGGGLPPRGPWGYHHHQYYDGYSRYGRRFGRRGRGGRLLWLLVGVGATAWYFKHKERRREYERVVAQGGLPEQQGPWGWHHHHHQYRHQPITPTPTPAPAPVSAPPLDQSGGIPNTFPAADNEKMAWGWKSWKERKLAREEAWKQAQAQAQEKQFQKENDQPLLSSKKTSEAQTSNVSEVPSETSEMNRIKEAVEKLWEEKKRDALVAQETANEKAKEYAKEKLDKLSFALDTLRESLKNDVEKKQRVEETEKKWV</sequence>
<dbReference type="AlphaFoldDB" id="A0AAX4JXK5"/>
<evidence type="ECO:0000313" key="2">
    <source>
        <dbReference type="EMBL" id="WWC90166.1"/>
    </source>
</evidence>
<name>A0AAX4JXK5_9TREE</name>
<dbReference type="RefSeq" id="XP_066076929.1">
    <property type="nucleotide sequence ID" value="XM_066220832.1"/>
</dbReference>
<keyword evidence="3" id="KW-1185">Reference proteome</keyword>
<dbReference type="GeneID" id="91095769"/>
<evidence type="ECO:0000313" key="3">
    <source>
        <dbReference type="Proteomes" id="UP001355207"/>
    </source>
</evidence>
<dbReference type="EMBL" id="CP144103">
    <property type="protein sequence ID" value="WWC90166.1"/>
    <property type="molecule type" value="Genomic_DNA"/>
</dbReference>
<dbReference type="Proteomes" id="UP001355207">
    <property type="component" value="Chromosome 6"/>
</dbReference>
<protein>
    <recommendedName>
        <fullName evidence="4">Peroxin-14</fullName>
    </recommendedName>
</protein>
<organism evidence="2 3">
    <name type="scientific">Kwoniella dendrophila CBS 6074</name>
    <dbReference type="NCBI Taxonomy" id="1295534"/>
    <lineage>
        <taxon>Eukaryota</taxon>
        <taxon>Fungi</taxon>
        <taxon>Dikarya</taxon>
        <taxon>Basidiomycota</taxon>
        <taxon>Agaricomycotina</taxon>
        <taxon>Tremellomycetes</taxon>
        <taxon>Tremellales</taxon>
        <taxon>Cryptococcaceae</taxon>
        <taxon>Kwoniella</taxon>
    </lineage>
</organism>
<feature type="compositionally biased region" description="Low complexity" evidence="1">
    <location>
        <begin position="207"/>
        <end position="216"/>
    </location>
</feature>
<proteinExistence type="predicted"/>